<organism evidence="9 10">
    <name type="scientific">Antrodiella citrinella</name>
    <dbReference type="NCBI Taxonomy" id="2447956"/>
    <lineage>
        <taxon>Eukaryota</taxon>
        <taxon>Fungi</taxon>
        <taxon>Dikarya</taxon>
        <taxon>Basidiomycota</taxon>
        <taxon>Agaricomycotina</taxon>
        <taxon>Agaricomycetes</taxon>
        <taxon>Polyporales</taxon>
        <taxon>Steccherinaceae</taxon>
        <taxon>Antrodiella</taxon>
    </lineage>
</organism>
<evidence type="ECO:0000313" key="10">
    <source>
        <dbReference type="Proteomes" id="UP000308730"/>
    </source>
</evidence>
<reference evidence="9 10" key="1">
    <citation type="submission" date="2019-02" db="EMBL/GenBank/DDBJ databases">
        <title>Genome sequencing of the rare red list fungi Antrodiella citrinella (Flaviporus citrinellus).</title>
        <authorList>
            <person name="Buettner E."/>
            <person name="Kellner H."/>
        </authorList>
    </citation>
    <scope>NUCLEOTIDE SEQUENCE [LARGE SCALE GENOMIC DNA]</scope>
    <source>
        <strain evidence="9 10">DSM 108506</strain>
    </source>
</reference>
<evidence type="ECO:0000256" key="1">
    <source>
        <dbReference type="ARBA" id="ARBA00004123"/>
    </source>
</evidence>
<sequence length="272" mass="30503">MTDVVNLINHRVPGSHIAYYIPNFVSEYEEEHLIRKILESPHQFWKDLPNRRYLVCTPALDSTDTSERGQVEGYPPRTYSSLKTSRPSSRTYLVTRIRDTGAFQSSPHGAPNHIILNEYKPGQGIMPHEDGPTYHPVVATLSLGSHAVFHYYKYKPEEEKGVAPSTTAIFSASTGLGRAIDKEPVMSLLLEPRSLVITTSDLYTSHLHGIDDVREDTFGPEYGPPMANVELLADAELKEAVQKGGTLERETRYSLTCRDVEKVAARLAPLRR</sequence>
<evidence type="ECO:0000256" key="4">
    <source>
        <dbReference type="ARBA" id="ARBA00022964"/>
    </source>
</evidence>
<name>A0A4S4N4N6_9APHY</name>
<dbReference type="PROSITE" id="PS51471">
    <property type="entry name" value="FE2OG_OXY"/>
    <property type="match status" value="1"/>
</dbReference>
<evidence type="ECO:0000256" key="5">
    <source>
        <dbReference type="ARBA" id="ARBA00023002"/>
    </source>
</evidence>
<protein>
    <recommendedName>
        <fullName evidence="8">Fe2OG dioxygenase domain-containing protein</fullName>
    </recommendedName>
</protein>
<evidence type="ECO:0000259" key="8">
    <source>
        <dbReference type="PROSITE" id="PS51471"/>
    </source>
</evidence>
<evidence type="ECO:0000313" key="9">
    <source>
        <dbReference type="EMBL" id="THH33375.1"/>
    </source>
</evidence>
<keyword evidence="6" id="KW-0408">Iron</keyword>
<keyword evidence="3" id="KW-0479">Metal-binding</keyword>
<dbReference type="InterPro" id="IPR037151">
    <property type="entry name" value="AlkB-like_sf"/>
</dbReference>
<gene>
    <name evidence="9" type="ORF">EUX98_g863</name>
</gene>
<dbReference type="InterPro" id="IPR032862">
    <property type="entry name" value="ALKBH6"/>
</dbReference>
<evidence type="ECO:0000256" key="6">
    <source>
        <dbReference type="ARBA" id="ARBA00023004"/>
    </source>
</evidence>
<evidence type="ECO:0000256" key="3">
    <source>
        <dbReference type="ARBA" id="ARBA00022723"/>
    </source>
</evidence>
<keyword evidence="5" id="KW-0560">Oxidoreductase</keyword>
<dbReference type="Gene3D" id="2.60.120.590">
    <property type="entry name" value="Alpha-ketoglutarate-dependent dioxygenase AlkB-like"/>
    <property type="match status" value="1"/>
</dbReference>
<dbReference type="AlphaFoldDB" id="A0A4S4N4N6"/>
<comment type="similarity">
    <text evidence="2">Belongs to the alkB family.</text>
</comment>
<dbReference type="Pfam" id="PF13532">
    <property type="entry name" value="2OG-FeII_Oxy_2"/>
    <property type="match status" value="1"/>
</dbReference>
<evidence type="ECO:0000256" key="7">
    <source>
        <dbReference type="ARBA" id="ARBA00023242"/>
    </source>
</evidence>
<dbReference type="OrthoDB" id="412814at2759"/>
<keyword evidence="10" id="KW-1185">Reference proteome</keyword>
<proteinExistence type="inferred from homology"/>
<dbReference type="PANTHER" id="PTHR46030">
    <property type="entry name" value="ALPHA-KETOGLUTARATE-DEPENDENT DIOXYGENASE ALKB HOMOLOG 6"/>
    <property type="match status" value="1"/>
</dbReference>
<dbReference type="Proteomes" id="UP000308730">
    <property type="component" value="Unassembled WGS sequence"/>
</dbReference>
<dbReference type="GO" id="GO:0005634">
    <property type="term" value="C:nucleus"/>
    <property type="evidence" value="ECO:0007669"/>
    <property type="project" value="UniProtKB-SubCell"/>
</dbReference>
<keyword evidence="4" id="KW-0223">Dioxygenase</keyword>
<evidence type="ECO:0000256" key="2">
    <source>
        <dbReference type="ARBA" id="ARBA00007879"/>
    </source>
</evidence>
<dbReference type="SUPFAM" id="SSF51197">
    <property type="entry name" value="Clavaminate synthase-like"/>
    <property type="match status" value="1"/>
</dbReference>
<dbReference type="InterPro" id="IPR027450">
    <property type="entry name" value="AlkB-like"/>
</dbReference>
<feature type="domain" description="Fe2OG dioxygenase" evidence="8">
    <location>
        <begin position="110"/>
        <end position="261"/>
    </location>
</feature>
<dbReference type="PANTHER" id="PTHR46030:SF1">
    <property type="entry name" value="ALPHA-KETOGLUTARATE-DEPENDENT DIOXYGENASE ALKB HOMOLOG 6"/>
    <property type="match status" value="1"/>
</dbReference>
<dbReference type="GO" id="GO:0046872">
    <property type="term" value="F:metal ion binding"/>
    <property type="evidence" value="ECO:0007669"/>
    <property type="project" value="UniProtKB-KW"/>
</dbReference>
<comment type="subcellular location">
    <subcellularLocation>
        <location evidence="1">Nucleus</location>
    </subcellularLocation>
</comment>
<accession>A0A4S4N4N6</accession>
<dbReference type="InterPro" id="IPR005123">
    <property type="entry name" value="Oxoglu/Fe-dep_dioxygenase_dom"/>
</dbReference>
<dbReference type="EMBL" id="SGPM01000007">
    <property type="protein sequence ID" value="THH33375.1"/>
    <property type="molecule type" value="Genomic_DNA"/>
</dbReference>
<dbReference type="GO" id="GO:0051213">
    <property type="term" value="F:dioxygenase activity"/>
    <property type="evidence" value="ECO:0007669"/>
    <property type="project" value="UniProtKB-KW"/>
</dbReference>
<comment type="caution">
    <text evidence="9">The sequence shown here is derived from an EMBL/GenBank/DDBJ whole genome shotgun (WGS) entry which is preliminary data.</text>
</comment>
<keyword evidence="7" id="KW-0539">Nucleus</keyword>